<protein>
    <submittedName>
        <fullName evidence="1">Uncharacterized protein</fullName>
    </submittedName>
</protein>
<sequence>GKRRSSCFKSRTTNLLADSAADTPNVKKDRRSENVLCRPSLVQGSWNCKTGPVSSALLYAMRIGAR</sequence>
<dbReference type="EMBL" id="JAYMRU010000054">
    <property type="protein sequence ID" value="MEM5406039.1"/>
    <property type="molecule type" value="Genomic_DNA"/>
</dbReference>
<feature type="non-terminal residue" evidence="1">
    <location>
        <position position="1"/>
    </location>
</feature>
<name>A0ACC6RWV2_9BURK</name>
<organism evidence="1 2">
    <name type="scientific">Paraburkholderia unamae</name>
    <dbReference type="NCBI Taxonomy" id="219649"/>
    <lineage>
        <taxon>Bacteria</taxon>
        <taxon>Pseudomonadati</taxon>
        <taxon>Pseudomonadota</taxon>
        <taxon>Betaproteobacteria</taxon>
        <taxon>Burkholderiales</taxon>
        <taxon>Burkholderiaceae</taxon>
        <taxon>Paraburkholderia</taxon>
    </lineage>
</organism>
<reference evidence="1" key="1">
    <citation type="submission" date="2024-01" db="EMBL/GenBank/DDBJ databases">
        <title>The diversity of rhizobia nodulating Mimosa spp. in eleven states of Brazil covering several biomes is determined by host plant, location, and edaphic factors.</title>
        <authorList>
            <person name="Rouws L."/>
            <person name="Barauna A."/>
            <person name="Beukes C."/>
            <person name="De Faria S.M."/>
            <person name="Gross E."/>
            <person name="Dos Reis Junior F.B."/>
            <person name="Simon M."/>
            <person name="Maluk M."/>
            <person name="Odee D.W."/>
            <person name="Kenicer G."/>
            <person name="Young J.P.W."/>
            <person name="Reis V.M."/>
            <person name="Zilli J."/>
            <person name="James E.K."/>
        </authorList>
    </citation>
    <scope>NUCLEOTIDE SEQUENCE</scope>
    <source>
        <strain evidence="1">JPY452</strain>
    </source>
</reference>
<gene>
    <name evidence="1" type="ORF">VSR83_39620</name>
</gene>
<dbReference type="Proteomes" id="UP001392318">
    <property type="component" value="Unassembled WGS sequence"/>
</dbReference>
<comment type="caution">
    <text evidence="1">The sequence shown here is derived from an EMBL/GenBank/DDBJ whole genome shotgun (WGS) entry which is preliminary data.</text>
</comment>
<evidence type="ECO:0000313" key="1">
    <source>
        <dbReference type="EMBL" id="MEM5406039.1"/>
    </source>
</evidence>
<keyword evidence="2" id="KW-1185">Reference proteome</keyword>
<evidence type="ECO:0000313" key="2">
    <source>
        <dbReference type="Proteomes" id="UP001392318"/>
    </source>
</evidence>
<accession>A0ACC6RWV2</accession>
<proteinExistence type="predicted"/>